<dbReference type="GO" id="GO:0016491">
    <property type="term" value="F:oxidoreductase activity"/>
    <property type="evidence" value="ECO:0007669"/>
    <property type="project" value="InterPro"/>
</dbReference>
<dbReference type="AlphaFoldDB" id="A0A2N0I3Z8"/>
<name>A0A2N0I3Z8_9SPHN</name>
<feature type="domain" description="NADPH-dependent FMN reductase-like" evidence="1">
    <location>
        <begin position="9"/>
        <end position="149"/>
    </location>
</feature>
<evidence type="ECO:0000313" key="3">
    <source>
        <dbReference type="Proteomes" id="UP000232587"/>
    </source>
</evidence>
<keyword evidence="3" id="KW-1185">Reference proteome</keyword>
<dbReference type="EMBL" id="PHUF01000002">
    <property type="protein sequence ID" value="PKB25901.1"/>
    <property type="molecule type" value="Genomic_DNA"/>
</dbReference>
<dbReference type="GO" id="GO:0010181">
    <property type="term" value="F:FMN binding"/>
    <property type="evidence" value="ECO:0007669"/>
    <property type="project" value="TreeGrafter"/>
</dbReference>
<evidence type="ECO:0000313" key="2">
    <source>
        <dbReference type="EMBL" id="PKB25901.1"/>
    </source>
</evidence>
<dbReference type="SUPFAM" id="SSF52218">
    <property type="entry name" value="Flavoproteins"/>
    <property type="match status" value="1"/>
</dbReference>
<dbReference type="InterPro" id="IPR029039">
    <property type="entry name" value="Flavoprotein-like_sf"/>
</dbReference>
<dbReference type="OrthoDB" id="9812295at2"/>
<organism evidence="2 3">
    <name type="scientific">Novosphingobium kunmingense</name>
    <dbReference type="NCBI Taxonomy" id="1211806"/>
    <lineage>
        <taxon>Bacteria</taxon>
        <taxon>Pseudomonadati</taxon>
        <taxon>Pseudomonadota</taxon>
        <taxon>Alphaproteobacteria</taxon>
        <taxon>Sphingomonadales</taxon>
        <taxon>Sphingomonadaceae</taxon>
        <taxon>Novosphingobium</taxon>
    </lineage>
</organism>
<dbReference type="PANTHER" id="PTHR30543">
    <property type="entry name" value="CHROMATE REDUCTASE"/>
    <property type="match status" value="1"/>
</dbReference>
<dbReference type="RefSeq" id="WP_100866289.1">
    <property type="nucleotide sequence ID" value="NZ_PHUF01000002.1"/>
</dbReference>
<dbReference type="InterPro" id="IPR005025">
    <property type="entry name" value="FMN_Rdtase-like_dom"/>
</dbReference>
<dbReference type="InterPro" id="IPR050712">
    <property type="entry name" value="NAD(P)H-dep_reductase"/>
</dbReference>
<reference evidence="2 3" key="1">
    <citation type="submission" date="2017-11" db="EMBL/GenBank/DDBJ databases">
        <title>Genomic Encyclopedia of Type Strains, Phase III (KMG-III): the genomes of soil and plant-associated and newly described type strains.</title>
        <authorList>
            <person name="Whitman W."/>
        </authorList>
    </citation>
    <scope>NUCLEOTIDE SEQUENCE [LARGE SCALE GENOMIC DNA]</scope>
    <source>
        <strain evidence="2 3">CGMCC 1.12274</strain>
    </source>
</reference>
<dbReference type="Pfam" id="PF03358">
    <property type="entry name" value="FMN_red"/>
    <property type="match status" value="1"/>
</dbReference>
<dbReference type="GO" id="GO:0005829">
    <property type="term" value="C:cytosol"/>
    <property type="evidence" value="ECO:0007669"/>
    <property type="project" value="TreeGrafter"/>
</dbReference>
<proteinExistence type="predicted"/>
<protein>
    <submittedName>
        <fullName evidence="2">FMN reductase</fullName>
    </submittedName>
</protein>
<dbReference type="Proteomes" id="UP000232587">
    <property type="component" value="Unassembled WGS sequence"/>
</dbReference>
<evidence type="ECO:0000259" key="1">
    <source>
        <dbReference type="Pfam" id="PF03358"/>
    </source>
</evidence>
<sequence>MTSLTRPVRIVGIGGTVNPGSSTEQAMRLAGAAAAACGAEVTIFGGDYLGALPHYRGQGYGIEDGAELVEAVRRADGILISAPGYHGSISGLVKNALDYLEDLAKDERPYLDGRAVGLIATAYGDQATMSTLLTLRSIVHALRGWPTPMGATVRTYHGLFSPDGECLEDRARMQLELVGQQTYRGAAALALGERPA</sequence>
<dbReference type="Gene3D" id="3.40.50.360">
    <property type="match status" value="1"/>
</dbReference>
<accession>A0A2N0I3Z8</accession>
<gene>
    <name evidence="2" type="ORF">B0I00_1109</name>
</gene>
<comment type="caution">
    <text evidence="2">The sequence shown here is derived from an EMBL/GenBank/DDBJ whole genome shotgun (WGS) entry which is preliminary data.</text>
</comment>
<dbReference type="PANTHER" id="PTHR30543:SF21">
    <property type="entry name" value="NAD(P)H-DEPENDENT FMN REDUCTASE LOT6"/>
    <property type="match status" value="1"/>
</dbReference>